<evidence type="ECO:0000313" key="1">
    <source>
        <dbReference type="EMBL" id="KIK14530.1"/>
    </source>
</evidence>
<proteinExistence type="predicted"/>
<reference evidence="1 2" key="1">
    <citation type="submission" date="2014-04" db="EMBL/GenBank/DDBJ databases">
        <authorList>
            <consortium name="DOE Joint Genome Institute"/>
            <person name="Kuo A."/>
            <person name="Kohler A."/>
            <person name="Costa M.D."/>
            <person name="Nagy L.G."/>
            <person name="Floudas D."/>
            <person name="Copeland A."/>
            <person name="Barry K.W."/>
            <person name="Cichocki N."/>
            <person name="Veneault-Fourrey C."/>
            <person name="LaButti K."/>
            <person name="Lindquist E.A."/>
            <person name="Lipzen A."/>
            <person name="Lundell T."/>
            <person name="Morin E."/>
            <person name="Murat C."/>
            <person name="Sun H."/>
            <person name="Tunlid A."/>
            <person name="Henrissat B."/>
            <person name="Grigoriev I.V."/>
            <person name="Hibbett D.S."/>
            <person name="Martin F."/>
            <person name="Nordberg H.P."/>
            <person name="Cantor M.N."/>
            <person name="Hua S.X."/>
        </authorList>
    </citation>
    <scope>NUCLEOTIDE SEQUENCE [LARGE SCALE GENOMIC DNA]</scope>
    <source>
        <strain evidence="1 2">441</strain>
    </source>
</reference>
<accession>A0A0C9XQM5</accession>
<dbReference type="Proteomes" id="UP000054018">
    <property type="component" value="Unassembled WGS sequence"/>
</dbReference>
<name>A0A0C9XQM5_9AGAM</name>
<dbReference type="HOGENOM" id="CLU_2905032_0_0_1"/>
<evidence type="ECO:0000313" key="2">
    <source>
        <dbReference type="Proteomes" id="UP000054018"/>
    </source>
</evidence>
<organism evidence="1 2">
    <name type="scientific">Pisolithus microcarpus 441</name>
    <dbReference type="NCBI Taxonomy" id="765257"/>
    <lineage>
        <taxon>Eukaryota</taxon>
        <taxon>Fungi</taxon>
        <taxon>Dikarya</taxon>
        <taxon>Basidiomycota</taxon>
        <taxon>Agaricomycotina</taxon>
        <taxon>Agaricomycetes</taxon>
        <taxon>Agaricomycetidae</taxon>
        <taxon>Boletales</taxon>
        <taxon>Sclerodermatineae</taxon>
        <taxon>Pisolithaceae</taxon>
        <taxon>Pisolithus</taxon>
    </lineage>
</organism>
<sequence length="62" mass="6923">MTHPNEGEKAEYSFKLPHVCLGTESGCSSGFYDLYNMNSPRAACRYSQRINRGVRTCTRSSG</sequence>
<protein>
    <submittedName>
        <fullName evidence="1">Uncharacterized protein</fullName>
    </submittedName>
</protein>
<keyword evidence="2" id="KW-1185">Reference proteome</keyword>
<dbReference type="EMBL" id="KN833934">
    <property type="protein sequence ID" value="KIK14530.1"/>
    <property type="molecule type" value="Genomic_DNA"/>
</dbReference>
<reference evidence="2" key="2">
    <citation type="submission" date="2015-01" db="EMBL/GenBank/DDBJ databases">
        <title>Evolutionary Origins and Diversification of the Mycorrhizal Mutualists.</title>
        <authorList>
            <consortium name="DOE Joint Genome Institute"/>
            <consortium name="Mycorrhizal Genomics Consortium"/>
            <person name="Kohler A."/>
            <person name="Kuo A."/>
            <person name="Nagy L.G."/>
            <person name="Floudas D."/>
            <person name="Copeland A."/>
            <person name="Barry K.W."/>
            <person name="Cichocki N."/>
            <person name="Veneault-Fourrey C."/>
            <person name="LaButti K."/>
            <person name="Lindquist E.A."/>
            <person name="Lipzen A."/>
            <person name="Lundell T."/>
            <person name="Morin E."/>
            <person name="Murat C."/>
            <person name="Riley R."/>
            <person name="Ohm R."/>
            <person name="Sun H."/>
            <person name="Tunlid A."/>
            <person name="Henrissat B."/>
            <person name="Grigoriev I.V."/>
            <person name="Hibbett D.S."/>
            <person name="Martin F."/>
        </authorList>
    </citation>
    <scope>NUCLEOTIDE SEQUENCE [LARGE SCALE GENOMIC DNA]</scope>
    <source>
        <strain evidence="2">441</strain>
    </source>
</reference>
<dbReference type="AlphaFoldDB" id="A0A0C9XQM5"/>
<gene>
    <name evidence="1" type="ORF">PISMIDRAFT_350625</name>
</gene>